<keyword evidence="3" id="KW-1185">Reference proteome</keyword>
<reference evidence="2 3" key="1">
    <citation type="submission" date="2018-10" db="EMBL/GenBank/DDBJ databases">
        <authorList>
            <person name="Ekblom R."/>
            <person name="Jareborg N."/>
        </authorList>
    </citation>
    <scope>NUCLEOTIDE SEQUENCE [LARGE SCALE GENOMIC DNA]</scope>
    <source>
        <tissue evidence="2">Muscle</tissue>
    </source>
</reference>
<dbReference type="Proteomes" id="UP000269945">
    <property type="component" value="Unassembled WGS sequence"/>
</dbReference>
<protein>
    <submittedName>
        <fullName evidence="2">Uncharacterized protein</fullName>
    </submittedName>
</protein>
<dbReference type="EMBL" id="CYRY02013095">
    <property type="protein sequence ID" value="VCW83900.1"/>
    <property type="molecule type" value="Genomic_DNA"/>
</dbReference>
<evidence type="ECO:0000256" key="1">
    <source>
        <dbReference type="SAM" id="Phobius"/>
    </source>
</evidence>
<evidence type="ECO:0000313" key="2">
    <source>
        <dbReference type="EMBL" id="VCW83900.1"/>
    </source>
</evidence>
<dbReference type="AlphaFoldDB" id="A0A9X9LRM2"/>
<proteinExistence type="predicted"/>
<comment type="caution">
    <text evidence="2">The sequence shown here is derived from an EMBL/GenBank/DDBJ whole genome shotgun (WGS) entry which is preliminary data.</text>
</comment>
<keyword evidence="1" id="KW-1133">Transmembrane helix</keyword>
<keyword evidence="1" id="KW-0812">Transmembrane</keyword>
<feature type="transmembrane region" description="Helical" evidence="1">
    <location>
        <begin position="43"/>
        <end position="63"/>
    </location>
</feature>
<sequence>MYNMVPFFPPVTNEEFFLTADQLGYSYAINLPAEETPSWTPTLLVVLGMLVALAGVFVVLFFLQYRRLRKGYTPLAETHLSNKKYTEEA</sequence>
<keyword evidence="1" id="KW-0472">Membrane</keyword>
<name>A0A9X9LRM2_GULGU</name>
<evidence type="ECO:0000313" key="3">
    <source>
        <dbReference type="Proteomes" id="UP000269945"/>
    </source>
</evidence>
<accession>A0A9X9LRM2</accession>
<gene>
    <name evidence="2" type="ORF">BN2614_LOCUS3</name>
</gene>
<organism evidence="2 3">
    <name type="scientific">Gulo gulo</name>
    <name type="common">Wolverine</name>
    <name type="synonym">Gluton</name>
    <dbReference type="NCBI Taxonomy" id="48420"/>
    <lineage>
        <taxon>Eukaryota</taxon>
        <taxon>Metazoa</taxon>
        <taxon>Chordata</taxon>
        <taxon>Craniata</taxon>
        <taxon>Vertebrata</taxon>
        <taxon>Euteleostomi</taxon>
        <taxon>Mammalia</taxon>
        <taxon>Eutheria</taxon>
        <taxon>Laurasiatheria</taxon>
        <taxon>Carnivora</taxon>
        <taxon>Caniformia</taxon>
        <taxon>Musteloidea</taxon>
        <taxon>Mustelidae</taxon>
        <taxon>Guloninae</taxon>
        <taxon>Gulo</taxon>
    </lineage>
</organism>